<dbReference type="InterPro" id="IPR003317">
    <property type="entry name" value="Cyt-d_oxidase_su2"/>
</dbReference>
<keyword evidence="7" id="KW-0479">Metal-binding</keyword>
<evidence type="ECO:0000256" key="10">
    <source>
        <dbReference type="ARBA" id="ARBA00023004"/>
    </source>
</evidence>
<protein>
    <submittedName>
        <fullName evidence="13">Cytochrome d ubiquinol oxidase subunit II</fullName>
    </submittedName>
</protein>
<dbReference type="GO" id="GO:0009055">
    <property type="term" value="F:electron transfer activity"/>
    <property type="evidence" value="ECO:0007669"/>
    <property type="project" value="TreeGrafter"/>
</dbReference>
<reference evidence="13 14" key="1">
    <citation type="submission" date="2016-12" db="EMBL/GenBank/DDBJ databases">
        <title>The new phylogeny of genus Mycobacterium.</title>
        <authorList>
            <person name="Tortoli E."/>
            <person name="Trovato A."/>
            <person name="Cirillo D.M."/>
        </authorList>
    </citation>
    <scope>NUCLEOTIDE SEQUENCE [LARGE SCALE GENOMIC DNA]</scope>
    <source>
        <strain evidence="13 14">DSM 44223</strain>
    </source>
</reference>
<evidence type="ECO:0000313" key="13">
    <source>
        <dbReference type="EMBL" id="ORB47560.1"/>
    </source>
</evidence>
<evidence type="ECO:0000256" key="3">
    <source>
        <dbReference type="ARBA" id="ARBA00022448"/>
    </source>
</evidence>
<dbReference type="GO" id="GO:0070069">
    <property type="term" value="C:cytochrome complex"/>
    <property type="evidence" value="ECO:0007669"/>
    <property type="project" value="TreeGrafter"/>
</dbReference>
<dbReference type="PIRSF" id="PIRSF000267">
    <property type="entry name" value="Cyt_oxidse_sub2"/>
    <property type="match status" value="1"/>
</dbReference>
<dbReference type="EMBL" id="MVIH01000026">
    <property type="protein sequence ID" value="ORB47560.1"/>
    <property type="molecule type" value="Genomic_DNA"/>
</dbReference>
<feature type="transmembrane region" description="Helical" evidence="12">
    <location>
        <begin position="87"/>
        <end position="107"/>
    </location>
</feature>
<keyword evidence="11 12" id="KW-0472">Membrane</keyword>
<feature type="transmembrane region" description="Helical" evidence="12">
    <location>
        <begin position="166"/>
        <end position="188"/>
    </location>
</feature>
<keyword evidence="10" id="KW-0408">Iron</keyword>
<feature type="transmembrane region" description="Helical" evidence="12">
    <location>
        <begin position="200"/>
        <end position="222"/>
    </location>
</feature>
<feature type="transmembrane region" description="Helical" evidence="12">
    <location>
        <begin position="303"/>
        <end position="326"/>
    </location>
</feature>
<dbReference type="Proteomes" id="UP000192534">
    <property type="component" value="Unassembled WGS sequence"/>
</dbReference>
<keyword evidence="5" id="KW-0349">Heme</keyword>
<dbReference type="NCBIfam" id="TIGR00203">
    <property type="entry name" value="cydB"/>
    <property type="match status" value="1"/>
</dbReference>
<organism evidence="13 14">
    <name type="scientific">Mycolicibacterium rhodesiae</name>
    <name type="common">Mycobacterium rhodesiae</name>
    <dbReference type="NCBI Taxonomy" id="36814"/>
    <lineage>
        <taxon>Bacteria</taxon>
        <taxon>Bacillati</taxon>
        <taxon>Actinomycetota</taxon>
        <taxon>Actinomycetes</taxon>
        <taxon>Mycobacteriales</taxon>
        <taxon>Mycobacteriaceae</taxon>
        <taxon>Mycolicibacterium</taxon>
    </lineage>
</organism>
<dbReference type="GO" id="GO:0016682">
    <property type="term" value="F:oxidoreductase activity, acting on diphenols and related substances as donors, oxygen as acceptor"/>
    <property type="evidence" value="ECO:0007669"/>
    <property type="project" value="TreeGrafter"/>
</dbReference>
<dbReference type="GO" id="GO:0046872">
    <property type="term" value="F:metal ion binding"/>
    <property type="evidence" value="ECO:0007669"/>
    <property type="project" value="UniProtKB-KW"/>
</dbReference>
<keyword evidence="9 12" id="KW-1133">Transmembrane helix</keyword>
<feature type="transmembrane region" description="Helical" evidence="12">
    <location>
        <begin position="228"/>
        <end position="247"/>
    </location>
</feature>
<evidence type="ECO:0000256" key="12">
    <source>
        <dbReference type="SAM" id="Phobius"/>
    </source>
</evidence>
<evidence type="ECO:0000256" key="8">
    <source>
        <dbReference type="ARBA" id="ARBA00022982"/>
    </source>
</evidence>
<evidence type="ECO:0000313" key="14">
    <source>
        <dbReference type="Proteomes" id="UP000192534"/>
    </source>
</evidence>
<name>A0A1X0IJU8_MYCRH</name>
<keyword evidence="14" id="KW-1185">Reference proteome</keyword>
<evidence type="ECO:0000256" key="9">
    <source>
        <dbReference type="ARBA" id="ARBA00022989"/>
    </source>
</evidence>
<dbReference type="OrthoDB" id="9776710at2"/>
<dbReference type="PANTHER" id="PTHR43141:SF5">
    <property type="entry name" value="CYTOCHROME BD-I UBIQUINOL OXIDASE SUBUNIT 2"/>
    <property type="match status" value="1"/>
</dbReference>
<evidence type="ECO:0000256" key="7">
    <source>
        <dbReference type="ARBA" id="ARBA00022723"/>
    </source>
</evidence>
<comment type="caution">
    <text evidence="13">The sequence shown here is derived from an EMBL/GenBank/DDBJ whole genome shotgun (WGS) entry which is preliminary data.</text>
</comment>
<keyword evidence="8" id="KW-0249">Electron transport</keyword>
<dbReference type="Pfam" id="PF02322">
    <property type="entry name" value="Cyt_bd_oxida_II"/>
    <property type="match status" value="1"/>
</dbReference>
<evidence type="ECO:0000256" key="1">
    <source>
        <dbReference type="ARBA" id="ARBA00004651"/>
    </source>
</evidence>
<proteinExistence type="inferred from homology"/>
<evidence type="ECO:0000256" key="5">
    <source>
        <dbReference type="ARBA" id="ARBA00022617"/>
    </source>
</evidence>
<sequence>MGLQQIWFVIVAVLFLGFFVLEGFDFGVGMVMAWLGRIGKGDNETHRRAVLNTIGPVWDGNEVWLITAGGAMFAAFPHWYATVFSTLYLPLLVILLSMIARVVAIEWRGKIDDPKWRRWCDIGIAAGSWLPAILWGVAFAVLVNGLPVGPDKNVADLAVSDVLNPYTLLGGLATCSLFLFHGAVFLALKSGGAVRSDAVGLARTLCVPATVLVAAFGVWTQLAHGKSWTWAVLAIAVVAQLAAVAAARAAREGWAFLATTIVVAAAVTLLFGSLYPNLVPSTIDPAYDLTIYNGSSSPYTLKVMTWAAAIFTPIVLIYQGWTYWVFRKRVFAESIPTSVGLPLRRVP</sequence>
<comment type="subcellular location">
    <subcellularLocation>
        <location evidence="1">Cell membrane</location>
        <topology evidence="1">Multi-pass membrane protein</topology>
    </subcellularLocation>
</comment>
<dbReference type="GO" id="GO:0005886">
    <property type="term" value="C:plasma membrane"/>
    <property type="evidence" value="ECO:0007669"/>
    <property type="project" value="UniProtKB-SubCell"/>
</dbReference>
<dbReference type="PANTHER" id="PTHR43141">
    <property type="entry name" value="CYTOCHROME BD2 SUBUNIT II"/>
    <property type="match status" value="1"/>
</dbReference>
<evidence type="ECO:0000256" key="2">
    <source>
        <dbReference type="ARBA" id="ARBA00007543"/>
    </source>
</evidence>
<keyword evidence="6 12" id="KW-0812">Transmembrane</keyword>
<comment type="similarity">
    <text evidence="2">Belongs to the cytochrome ubiquinol oxidase subunit 2 family.</text>
</comment>
<evidence type="ECO:0000256" key="6">
    <source>
        <dbReference type="ARBA" id="ARBA00022692"/>
    </source>
</evidence>
<feature type="transmembrane region" description="Helical" evidence="12">
    <location>
        <begin position="6"/>
        <end position="35"/>
    </location>
</feature>
<dbReference type="RefSeq" id="WP_083122841.1">
    <property type="nucleotide sequence ID" value="NZ_JACKUO010000027.1"/>
</dbReference>
<keyword evidence="3" id="KW-0813">Transport</keyword>
<gene>
    <name evidence="13" type="ORF">BST42_27315</name>
</gene>
<feature type="transmembrane region" description="Helical" evidence="12">
    <location>
        <begin position="254"/>
        <end position="275"/>
    </location>
</feature>
<keyword evidence="4" id="KW-1003">Cell membrane</keyword>
<accession>A0A1X0IJU8</accession>
<evidence type="ECO:0000256" key="4">
    <source>
        <dbReference type="ARBA" id="ARBA00022475"/>
    </source>
</evidence>
<evidence type="ECO:0000256" key="11">
    <source>
        <dbReference type="ARBA" id="ARBA00023136"/>
    </source>
</evidence>
<dbReference type="AlphaFoldDB" id="A0A1X0IJU8"/>
<dbReference type="GO" id="GO:0019646">
    <property type="term" value="P:aerobic electron transport chain"/>
    <property type="evidence" value="ECO:0007669"/>
    <property type="project" value="TreeGrafter"/>
</dbReference>
<feature type="transmembrane region" description="Helical" evidence="12">
    <location>
        <begin position="119"/>
        <end position="146"/>
    </location>
</feature>